<evidence type="ECO:0000259" key="1">
    <source>
        <dbReference type="PROSITE" id="PS50995"/>
    </source>
</evidence>
<sequence>MGAARNSAETDDTDLACAGGLVGALLDAARAVSAEVEARAGDAHMTVAQALLARHFAHSYPGIPMTEVAARSGMTTPAITQMLRRMTQRGMVRRSESQTDGRAVLVRLTESGQREFRAISARLLALDRELGRRAEVSPNELALILSRLAPPPAG</sequence>
<dbReference type="RefSeq" id="WP_062076040.1">
    <property type="nucleotide sequence ID" value="NZ_BBRC01000015.1"/>
</dbReference>
<name>A0A7Y9ZD03_9MICO</name>
<keyword evidence="2" id="KW-0238">DNA-binding</keyword>
<evidence type="ECO:0000313" key="3">
    <source>
        <dbReference type="Proteomes" id="UP000547973"/>
    </source>
</evidence>
<dbReference type="GO" id="GO:0003677">
    <property type="term" value="F:DNA binding"/>
    <property type="evidence" value="ECO:0007669"/>
    <property type="project" value="UniProtKB-KW"/>
</dbReference>
<dbReference type="Proteomes" id="UP000547973">
    <property type="component" value="Unassembled WGS sequence"/>
</dbReference>
<dbReference type="SUPFAM" id="SSF46785">
    <property type="entry name" value="Winged helix' DNA-binding domain"/>
    <property type="match status" value="1"/>
</dbReference>
<dbReference type="InterPro" id="IPR039422">
    <property type="entry name" value="MarR/SlyA-like"/>
</dbReference>
<dbReference type="InterPro" id="IPR036388">
    <property type="entry name" value="WH-like_DNA-bd_sf"/>
</dbReference>
<dbReference type="EMBL" id="JACBZO010000001">
    <property type="protein sequence ID" value="NYI41948.1"/>
    <property type="molecule type" value="Genomic_DNA"/>
</dbReference>
<comment type="caution">
    <text evidence="2">The sequence shown here is derived from an EMBL/GenBank/DDBJ whole genome shotgun (WGS) entry which is preliminary data.</text>
</comment>
<evidence type="ECO:0000313" key="2">
    <source>
        <dbReference type="EMBL" id="NYI41948.1"/>
    </source>
</evidence>
<dbReference type="InterPro" id="IPR036390">
    <property type="entry name" value="WH_DNA-bd_sf"/>
</dbReference>
<protein>
    <submittedName>
        <fullName evidence="2">DNA-binding MarR family transcriptional regulator</fullName>
    </submittedName>
</protein>
<dbReference type="PROSITE" id="PS50995">
    <property type="entry name" value="HTH_MARR_2"/>
    <property type="match status" value="1"/>
</dbReference>
<proteinExistence type="predicted"/>
<dbReference type="Pfam" id="PF12802">
    <property type="entry name" value="MarR_2"/>
    <property type="match status" value="1"/>
</dbReference>
<dbReference type="InterPro" id="IPR000835">
    <property type="entry name" value="HTH_MarR-typ"/>
</dbReference>
<feature type="domain" description="HTH marR-type" evidence="1">
    <location>
        <begin position="18"/>
        <end position="150"/>
    </location>
</feature>
<accession>A0A7Y9ZD03</accession>
<reference evidence="2 3" key="1">
    <citation type="submission" date="2020-07" db="EMBL/GenBank/DDBJ databases">
        <title>Sequencing the genomes of 1000 actinobacteria strains.</title>
        <authorList>
            <person name="Klenk H.-P."/>
        </authorList>
    </citation>
    <scope>NUCLEOTIDE SEQUENCE [LARGE SCALE GENOMIC DNA]</scope>
    <source>
        <strain evidence="2 3">DSM 19970</strain>
    </source>
</reference>
<dbReference type="Gene3D" id="1.10.10.10">
    <property type="entry name" value="Winged helix-like DNA-binding domain superfamily/Winged helix DNA-binding domain"/>
    <property type="match status" value="1"/>
</dbReference>
<dbReference type="AlphaFoldDB" id="A0A7Y9ZD03"/>
<dbReference type="PANTHER" id="PTHR33164:SF103">
    <property type="entry name" value="REGULATORY PROTEIN MARR"/>
    <property type="match status" value="1"/>
</dbReference>
<dbReference type="GO" id="GO:0006950">
    <property type="term" value="P:response to stress"/>
    <property type="evidence" value="ECO:0007669"/>
    <property type="project" value="TreeGrafter"/>
</dbReference>
<keyword evidence="3" id="KW-1185">Reference proteome</keyword>
<dbReference type="PANTHER" id="PTHR33164">
    <property type="entry name" value="TRANSCRIPTIONAL REGULATOR, MARR FAMILY"/>
    <property type="match status" value="1"/>
</dbReference>
<gene>
    <name evidence="2" type="ORF">BKA03_002067</name>
</gene>
<organism evidence="2 3">
    <name type="scientific">Demequina lutea</name>
    <dbReference type="NCBI Taxonomy" id="431489"/>
    <lineage>
        <taxon>Bacteria</taxon>
        <taxon>Bacillati</taxon>
        <taxon>Actinomycetota</taxon>
        <taxon>Actinomycetes</taxon>
        <taxon>Micrococcales</taxon>
        <taxon>Demequinaceae</taxon>
        <taxon>Demequina</taxon>
    </lineage>
</organism>
<dbReference type="GO" id="GO:0003700">
    <property type="term" value="F:DNA-binding transcription factor activity"/>
    <property type="evidence" value="ECO:0007669"/>
    <property type="project" value="InterPro"/>
</dbReference>
<dbReference type="SMART" id="SM00347">
    <property type="entry name" value="HTH_MARR"/>
    <property type="match status" value="1"/>
</dbReference>